<evidence type="ECO:0000256" key="3">
    <source>
        <dbReference type="SAM" id="MobiDB-lite"/>
    </source>
</evidence>
<evidence type="ECO:0000256" key="1">
    <source>
        <dbReference type="ARBA" id="ARBA00022884"/>
    </source>
</evidence>
<dbReference type="Gene3D" id="3.30.160.20">
    <property type="match status" value="1"/>
</dbReference>
<dbReference type="GO" id="GO:0008354">
    <property type="term" value="P:germ cell migration"/>
    <property type="evidence" value="ECO:0007669"/>
    <property type="project" value="Ensembl"/>
</dbReference>
<sequence length="386" mass="42234">MRSCADVQVEKVLPLTGCSFALFPPQMLNVERVRALEAWLETTNTKVVQVNGQRKYGGPPEVWDGPAPGSRCEVYISEIPRDAYEDLLIPLFSSVGPLWEFRLMMNFSGQNRGFAYAKYGTSAVATDAIRLLNGYMLEPGLRLSVRRSVEKRHLCIGDLPAATRQDDLLQVLRVFAEGVEKLSLKTGPGIDGVSAIVTFSSHHTASMAKKVVVEAFKKHFALTVSIKWQTTEKLNPNEPQHPQKPPKSLPLPPNPASSPGGPPIRPPGFCRAVGGPRVPQQLHPSCSSSFCSQGHLLFAGSPVMLLQKLCEAVGVGQPCYEMQYSHAGPDGFLYFTYKVRIPGITAVFKGLVTILPGPNAGTMEEEARRAAAQQVLQRVYNHQLTS</sequence>
<feature type="region of interest" description="Disordered" evidence="3">
    <location>
        <begin position="231"/>
        <end position="268"/>
    </location>
</feature>
<dbReference type="Ensembl" id="ENSAPET00000005078.1">
    <property type="protein sequence ID" value="ENSAPEP00000004948.1"/>
    <property type="gene ID" value="ENSAPEG00000003554.1"/>
</dbReference>
<dbReference type="GO" id="GO:0060047">
    <property type="term" value="P:heart contraction"/>
    <property type="evidence" value="ECO:0007669"/>
    <property type="project" value="Ensembl"/>
</dbReference>
<dbReference type="InterPro" id="IPR035979">
    <property type="entry name" value="RBD_domain_sf"/>
</dbReference>
<dbReference type="InterPro" id="IPR012677">
    <property type="entry name" value="Nucleotide-bd_a/b_plait_sf"/>
</dbReference>
<evidence type="ECO:0000259" key="4">
    <source>
        <dbReference type="PROSITE" id="PS50102"/>
    </source>
</evidence>
<dbReference type="PROSITE" id="PS50102">
    <property type="entry name" value="RRM"/>
    <property type="match status" value="1"/>
</dbReference>
<evidence type="ECO:0000313" key="6">
    <source>
        <dbReference type="Ensembl" id="ENSAPEP00000004948.1"/>
    </source>
</evidence>
<organism evidence="6 7">
    <name type="scientific">Amphiprion percula</name>
    <name type="common">Orange clownfish</name>
    <name type="synonym">Lutjanus percula</name>
    <dbReference type="NCBI Taxonomy" id="161767"/>
    <lineage>
        <taxon>Eukaryota</taxon>
        <taxon>Metazoa</taxon>
        <taxon>Chordata</taxon>
        <taxon>Craniata</taxon>
        <taxon>Vertebrata</taxon>
        <taxon>Euteleostomi</taxon>
        <taxon>Actinopterygii</taxon>
        <taxon>Neopterygii</taxon>
        <taxon>Teleostei</taxon>
        <taxon>Neoteleostei</taxon>
        <taxon>Acanthomorphata</taxon>
        <taxon>Ovalentaria</taxon>
        <taxon>Pomacentridae</taxon>
        <taxon>Amphiprion</taxon>
    </lineage>
</organism>
<name>A0A3P8RWC0_AMPPE</name>
<dbReference type="Gene3D" id="3.30.70.330">
    <property type="match status" value="1"/>
</dbReference>
<dbReference type="Proteomes" id="UP000265080">
    <property type="component" value="Chromosome 13"/>
</dbReference>
<reference evidence="6" key="3">
    <citation type="submission" date="2025-09" db="UniProtKB">
        <authorList>
            <consortium name="Ensembl"/>
        </authorList>
    </citation>
    <scope>IDENTIFICATION</scope>
</reference>
<dbReference type="GeneTree" id="ENSGT00940000159225"/>
<dbReference type="GO" id="GO:2000145">
    <property type="term" value="P:regulation of cell motility"/>
    <property type="evidence" value="ECO:0007669"/>
    <property type="project" value="Ensembl"/>
</dbReference>
<keyword evidence="7" id="KW-1185">Reference proteome</keyword>
<reference evidence="6 7" key="1">
    <citation type="submission" date="2018-03" db="EMBL/GenBank/DDBJ databases">
        <title>Finding Nemo's genes: A chromosome-scale reference assembly of the genome of the orange clownfish Amphiprion percula.</title>
        <authorList>
            <person name="Lehmann R."/>
        </authorList>
    </citation>
    <scope>NUCLEOTIDE SEQUENCE</scope>
</reference>
<proteinExistence type="predicted"/>
<feature type="domain" description="DRBM" evidence="5">
    <location>
        <begin position="301"/>
        <end position="381"/>
    </location>
</feature>
<dbReference type="AlphaFoldDB" id="A0A3P8RWC0"/>
<dbReference type="GO" id="GO:0003730">
    <property type="term" value="F:mRNA 3'-UTR binding"/>
    <property type="evidence" value="ECO:0007669"/>
    <property type="project" value="Ensembl"/>
</dbReference>
<reference evidence="6" key="2">
    <citation type="submission" date="2025-08" db="UniProtKB">
        <authorList>
            <consortium name="Ensembl"/>
        </authorList>
    </citation>
    <scope>IDENTIFICATION</scope>
</reference>
<dbReference type="Pfam" id="PF00076">
    <property type="entry name" value="RRM_1"/>
    <property type="match status" value="1"/>
</dbReference>
<dbReference type="GO" id="GO:0048255">
    <property type="term" value="P:mRNA stabilization"/>
    <property type="evidence" value="ECO:0007669"/>
    <property type="project" value="Ensembl"/>
</dbReference>
<dbReference type="SUPFAM" id="SSF54768">
    <property type="entry name" value="dsRNA-binding domain-like"/>
    <property type="match status" value="1"/>
</dbReference>
<feature type="compositionally biased region" description="Pro residues" evidence="3">
    <location>
        <begin position="242"/>
        <end position="266"/>
    </location>
</feature>
<feature type="domain" description="RRM" evidence="4">
    <location>
        <begin position="72"/>
        <end position="150"/>
    </location>
</feature>
<dbReference type="PROSITE" id="PS50137">
    <property type="entry name" value="DS_RBD"/>
    <property type="match status" value="1"/>
</dbReference>
<dbReference type="InterPro" id="IPR014720">
    <property type="entry name" value="dsRBD_dom"/>
</dbReference>
<dbReference type="GO" id="GO:0043186">
    <property type="term" value="C:P granule"/>
    <property type="evidence" value="ECO:0007669"/>
    <property type="project" value="Ensembl"/>
</dbReference>
<dbReference type="Pfam" id="PF14709">
    <property type="entry name" value="DND1_DSRM"/>
    <property type="match status" value="1"/>
</dbReference>
<dbReference type="GO" id="GO:0043073">
    <property type="term" value="C:germ cell nucleus"/>
    <property type="evidence" value="ECO:0007669"/>
    <property type="project" value="Ensembl"/>
</dbReference>
<protein>
    <submittedName>
        <fullName evidence="6">DND microRNA-mediated repression inhibitor 1</fullName>
    </submittedName>
</protein>
<dbReference type="STRING" id="161767.ENSAPEP00000004948"/>
<keyword evidence="1 2" id="KW-0694">RNA-binding</keyword>
<dbReference type="OMA" id="CERVNPV"/>
<dbReference type="SMART" id="SM00360">
    <property type="entry name" value="RRM"/>
    <property type="match status" value="1"/>
</dbReference>
<evidence type="ECO:0000313" key="7">
    <source>
        <dbReference type="Proteomes" id="UP000265080"/>
    </source>
</evidence>
<dbReference type="PANTHER" id="PTHR21245">
    <property type="entry name" value="HETEROGENEOUS NUCLEAR RIBONUCLEOPROTEIN"/>
    <property type="match status" value="1"/>
</dbReference>
<accession>A0A3P8RWC0</accession>
<evidence type="ECO:0000259" key="5">
    <source>
        <dbReference type="PROSITE" id="PS50137"/>
    </source>
</evidence>
<evidence type="ECO:0000256" key="2">
    <source>
        <dbReference type="PROSITE-ProRule" id="PRU00176"/>
    </source>
</evidence>
<dbReference type="SUPFAM" id="SSF54928">
    <property type="entry name" value="RNA-binding domain, RBD"/>
    <property type="match status" value="1"/>
</dbReference>
<dbReference type="InterPro" id="IPR000504">
    <property type="entry name" value="RRM_dom"/>
</dbReference>
<dbReference type="GO" id="GO:0007281">
    <property type="term" value="P:germ cell development"/>
    <property type="evidence" value="ECO:0007669"/>
    <property type="project" value="Ensembl"/>
</dbReference>